<evidence type="ECO:0000313" key="3">
    <source>
        <dbReference type="Proteomes" id="UP000662747"/>
    </source>
</evidence>
<dbReference type="Proteomes" id="UP000662747">
    <property type="component" value="Chromosome"/>
</dbReference>
<dbReference type="SUPFAM" id="SSF140931">
    <property type="entry name" value="Fic-like"/>
    <property type="match status" value="1"/>
</dbReference>
<name>A0ABX7P3K2_9BACT</name>
<protein>
    <submittedName>
        <fullName evidence="2">Fic family protein</fullName>
    </submittedName>
</protein>
<evidence type="ECO:0000313" key="2">
    <source>
        <dbReference type="EMBL" id="QSQ25017.1"/>
    </source>
</evidence>
<dbReference type="Pfam" id="PF02661">
    <property type="entry name" value="Fic"/>
    <property type="match status" value="1"/>
</dbReference>
<dbReference type="EMBL" id="CP071090">
    <property type="protein sequence ID" value="QSQ25017.1"/>
    <property type="molecule type" value="Genomic_DNA"/>
</dbReference>
<feature type="domain" description="Fido" evidence="1">
    <location>
        <begin position="74"/>
        <end position="212"/>
    </location>
</feature>
<dbReference type="InterPro" id="IPR003812">
    <property type="entry name" value="Fido"/>
</dbReference>
<keyword evidence="3" id="KW-1185">Reference proteome</keyword>
<sequence>MPHLRATLAVDWACPYLRADLDAASARPFEETRAQEDYLARYDCPAHDGDAAREARFLSALARVRELADAREPLTWAGLTEVQAEVLGMPVGFRTSEAFARGGAHRYLYAPELEEMFVRKVEADARDGCHPVAQAVRLYLDLAFFHPFPDGNARAARLWFEYCLRRARLPTPPLAPWVLLPKPPGDVERYGRFVRLVARSISGRASCEEEDS</sequence>
<reference evidence="2 3" key="1">
    <citation type="submission" date="2021-02" db="EMBL/GenBank/DDBJ databases">
        <title>De Novo genome assembly of isolated myxobacteria.</title>
        <authorList>
            <person name="Stevens D.C."/>
        </authorList>
    </citation>
    <scope>NUCLEOTIDE SEQUENCE [LARGE SCALE GENOMIC DNA]</scope>
    <source>
        <strain evidence="3">SCPEA02</strain>
    </source>
</reference>
<accession>A0ABX7P3K2</accession>
<evidence type="ECO:0000259" key="1">
    <source>
        <dbReference type="PROSITE" id="PS51459"/>
    </source>
</evidence>
<dbReference type="Gene3D" id="1.10.3290.10">
    <property type="entry name" value="Fido-like domain"/>
    <property type="match status" value="1"/>
</dbReference>
<proteinExistence type="predicted"/>
<dbReference type="RefSeq" id="WP_206726577.1">
    <property type="nucleotide sequence ID" value="NZ_CP071090.1"/>
</dbReference>
<organism evidence="2 3">
    <name type="scientific">Pyxidicoccus parkwayensis</name>
    <dbReference type="NCBI Taxonomy" id="2813578"/>
    <lineage>
        <taxon>Bacteria</taxon>
        <taxon>Pseudomonadati</taxon>
        <taxon>Myxococcota</taxon>
        <taxon>Myxococcia</taxon>
        <taxon>Myxococcales</taxon>
        <taxon>Cystobacterineae</taxon>
        <taxon>Myxococcaceae</taxon>
        <taxon>Pyxidicoccus</taxon>
    </lineage>
</organism>
<dbReference type="PROSITE" id="PS51459">
    <property type="entry name" value="FIDO"/>
    <property type="match status" value="1"/>
</dbReference>
<dbReference type="InterPro" id="IPR036597">
    <property type="entry name" value="Fido-like_dom_sf"/>
</dbReference>
<gene>
    <name evidence="2" type="ORF">JY651_08820</name>
</gene>